<protein>
    <recommendedName>
        <fullName evidence="5">CDP-diacylglycerol--serine O-phosphatidyltransferase</fullName>
        <ecNumber evidence="4">2.7.8.8</ecNumber>
    </recommendedName>
    <alternativeName>
        <fullName evidence="14">Phosphatidylserine synthase</fullName>
    </alternativeName>
</protein>
<keyword evidence="13" id="KW-1208">Phospholipid metabolism</keyword>
<evidence type="ECO:0000256" key="14">
    <source>
        <dbReference type="ARBA" id="ARBA00032361"/>
    </source>
</evidence>
<keyword evidence="7 15" id="KW-0808">Transferase</keyword>
<evidence type="ECO:0000256" key="9">
    <source>
        <dbReference type="ARBA" id="ARBA00022989"/>
    </source>
</evidence>
<keyword evidence="6" id="KW-0444">Lipid biosynthesis</keyword>
<keyword evidence="19" id="KW-1185">Reference proteome</keyword>
<dbReference type="InterPro" id="IPR000462">
    <property type="entry name" value="CDP-OH_P_trans"/>
</dbReference>
<evidence type="ECO:0000256" key="15">
    <source>
        <dbReference type="RuleBase" id="RU003750"/>
    </source>
</evidence>
<feature type="transmembrane region" description="Helical" evidence="16">
    <location>
        <begin position="104"/>
        <end position="121"/>
    </location>
</feature>
<evidence type="ECO:0000313" key="20">
    <source>
        <dbReference type="Proteomes" id="UP000251571"/>
    </source>
</evidence>
<feature type="transmembrane region" description="Helical" evidence="16">
    <location>
        <begin position="219"/>
        <end position="238"/>
    </location>
</feature>
<keyword evidence="8 16" id="KW-0812">Transmembrane</keyword>
<evidence type="ECO:0000256" key="4">
    <source>
        <dbReference type="ARBA" id="ARBA00013174"/>
    </source>
</evidence>
<keyword evidence="9 16" id="KW-1133">Transmembrane helix</keyword>
<comment type="subcellular location">
    <subcellularLocation>
        <location evidence="2">Endomembrane system</location>
        <topology evidence="2">Multi-pass membrane protein</topology>
    </subcellularLocation>
</comment>
<evidence type="ECO:0000256" key="10">
    <source>
        <dbReference type="ARBA" id="ARBA00023098"/>
    </source>
</evidence>
<dbReference type="InterPro" id="IPR004533">
    <property type="entry name" value="CDP-diaglyc--ser_O-PTrfase"/>
</dbReference>
<evidence type="ECO:0000256" key="11">
    <source>
        <dbReference type="ARBA" id="ARBA00023136"/>
    </source>
</evidence>
<dbReference type="InterPro" id="IPR043130">
    <property type="entry name" value="CDP-OH_PTrfase_TM_dom"/>
</dbReference>
<dbReference type="EMBL" id="QGDJ01000001">
    <property type="protein sequence ID" value="PWJ22491.1"/>
    <property type="molecule type" value="Genomic_DNA"/>
</dbReference>
<evidence type="ECO:0000256" key="7">
    <source>
        <dbReference type="ARBA" id="ARBA00022679"/>
    </source>
</evidence>
<dbReference type="GO" id="GO:0016020">
    <property type="term" value="C:membrane"/>
    <property type="evidence" value="ECO:0007669"/>
    <property type="project" value="InterPro"/>
</dbReference>
<accession>A0A2Y9A886</accession>
<dbReference type="GO" id="GO:0008654">
    <property type="term" value="P:phospholipid biosynthetic process"/>
    <property type="evidence" value="ECO:0007669"/>
    <property type="project" value="UniProtKB-KW"/>
</dbReference>
<dbReference type="Proteomes" id="UP000245839">
    <property type="component" value="Unassembled WGS sequence"/>
</dbReference>
<dbReference type="InterPro" id="IPR050324">
    <property type="entry name" value="CDP-alcohol_PTase-I"/>
</dbReference>
<feature type="transmembrane region" description="Helical" evidence="16">
    <location>
        <begin position="142"/>
        <end position="160"/>
    </location>
</feature>
<comment type="catalytic activity">
    <reaction evidence="1">
        <text>a CDP-1,2-diacyl-sn-glycerol + L-serine = a 1,2-diacyl-sn-glycero-3-phospho-L-serine + CMP + H(+)</text>
        <dbReference type="Rhea" id="RHEA:16913"/>
        <dbReference type="ChEBI" id="CHEBI:15378"/>
        <dbReference type="ChEBI" id="CHEBI:33384"/>
        <dbReference type="ChEBI" id="CHEBI:57262"/>
        <dbReference type="ChEBI" id="CHEBI:58332"/>
        <dbReference type="ChEBI" id="CHEBI:60377"/>
        <dbReference type="EC" id="2.7.8.8"/>
    </reaction>
</comment>
<evidence type="ECO:0000313" key="19">
    <source>
        <dbReference type="Proteomes" id="UP000245839"/>
    </source>
</evidence>
<reference evidence="18 20" key="1">
    <citation type="submission" date="2016-10" db="EMBL/GenBank/DDBJ databases">
        <authorList>
            <person name="Cai Z."/>
        </authorList>
    </citation>
    <scope>NUCLEOTIDE SEQUENCE [LARGE SCALE GENOMIC DNA]</scope>
    <source>
        <strain evidence="18 20">DSM 25227</strain>
    </source>
</reference>
<dbReference type="Pfam" id="PF01066">
    <property type="entry name" value="CDP-OH_P_transf"/>
    <property type="match status" value="1"/>
</dbReference>
<evidence type="ECO:0000256" key="6">
    <source>
        <dbReference type="ARBA" id="ARBA00022516"/>
    </source>
</evidence>
<evidence type="ECO:0000256" key="1">
    <source>
        <dbReference type="ARBA" id="ARBA00000287"/>
    </source>
</evidence>
<evidence type="ECO:0000256" key="3">
    <source>
        <dbReference type="ARBA" id="ARBA00010441"/>
    </source>
</evidence>
<evidence type="ECO:0000256" key="2">
    <source>
        <dbReference type="ARBA" id="ARBA00004127"/>
    </source>
</evidence>
<organism evidence="18 20">
    <name type="scientific">Jannaschia seohaensis</name>
    <dbReference type="NCBI Taxonomy" id="475081"/>
    <lineage>
        <taxon>Bacteria</taxon>
        <taxon>Pseudomonadati</taxon>
        <taxon>Pseudomonadota</taxon>
        <taxon>Alphaproteobacteria</taxon>
        <taxon>Rhodobacterales</taxon>
        <taxon>Roseobacteraceae</taxon>
        <taxon>Jannaschia</taxon>
    </lineage>
</organism>
<evidence type="ECO:0000256" key="16">
    <source>
        <dbReference type="SAM" id="Phobius"/>
    </source>
</evidence>
<dbReference type="NCBIfam" id="TIGR00473">
    <property type="entry name" value="pssA"/>
    <property type="match status" value="1"/>
</dbReference>
<dbReference type="Proteomes" id="UP000251571">
    <property type="component" value="Unassembled WGS sequence"/>
</dbReference>
<sequence>MAEERGETGRAIGVIALIPNLVTILGLCFGLTAIRFAVDDRYDIAASLLIMAALIDGIDGLLARKLNAASPFGAELDSLSDFVCFGVAPALMVYHFGLKDVLNLGWIAALTFAICCCLRLARFNVATKGETKDSRFFTGVPAPAGAMLGLFPVTLYLAGFVDLRDWQWIVAIWMFAVGGLMIARFPTISLKAMRVSRENAIYVLLGAAVVIGLMLTRIWLFHVCATVLYLALLAWGFLRHRRAA</sequence>
<dbReference type="GO" id="GO:0012505">
    <property type="term" value="C:endomembrane system"/>
    <property type="evidence" value="ECO:0007669"/>
    <property type="project" value="UniProtKB-SubCell"/>
</dbReference>
<dbReference type="EC" id="2.7.8.8" evidence="4"/>
<dbReference type="RefSeq" id="WP_172500037.1">
    <property type="nucleotide sequence ID" value="NZ_QGDJ01000001.1"/>
</dbReference>
<evidence type="ECO:0000256" key="8">
    <source>
        <dbReference type="ARBA" id="ARBA00022692"/>
    </source>
</evidence>
<dbReference type="AlphaFoldDB" id="A0A2Y9A886"/>
<gene>
    <name evidence="17" type="ORF">BCF38_101905</name>
    <name evidence="18" type="ORF">SAMN05421539_101905</name>
</gene>
<dbReference type="Gene3D" id="1.20.120.1760">
    <property type="match status" value="1"/>
</dbReference>
<dbReference type="PANTHER" id="PTHR14269">
    <property type="entry name" value="CDP-DIACYLGLYCEROL--GLYCEROL-3-PHOSPHATE 3-PHOSPHATIDYLTRANSFERASE-RELATED"/>
    <property type="match status" value="1"/>
</dbReference>
<keyword evidence="11 16" id="KW-0472">Membrane</keyword>
<evidence type="ECO:0000256" key="12">
    <source>
        <dbReference type="ARBA" id="ARBA00023209"/>
    </source>
</evidence>
<evidence type="ECO:0000256" key="13">
    <source>
        <dbReference type="ARBA" id="ARBA00023264"/>
    </source>
</evidence>
<name>A0A2Y9A886_9RHOB</name>
<keyword evidence="10" id="KW-0443">Lipid metabolism</keyword>
<proteinExistence type="inferred from homology"/>
<comment type="similarity">
    <text evidence="3 15">Belongs to the CDP-alcohol phosphatidyltransferase class-I family.</text>
</comment>
<feature type="transmembrane region" description="Helical" evidence="16">
    <location>
        <begin position="195"/>
        <end position="213"/>
    </location>
</feature>
<dbReference type="EMBL" id="UETC01000001">
    <property type="protein sequence ID" value="SSA38769.1"/>
    <property type="molecule type" value="Genomic_DNA"/>
</dbReference>
<evidence type="ECO:0000256" key="5">
    <source>
        <dbReference type="ARBA" id="ARBA00017171"/>
    </source>
</evidence>
<keyword evidence="12" id="KW-0594">Phospholipid biosynthesis</keyword>
<dbReference type="InterPro" id="IPR048254">
    <property type="entry name" value="CDP_ALCOHOL_P_TRANSF_CS"/>
</dbReference>
<evidence type="ECO:0000313" key="18">
    <source>
        <dbReference type="EMBL" id="SSA38769.1"/>
    </source>
</evidence>
<reference evidence="17 19" key="2">
    <citation type="submission" date="2018-03" db="EMBL/GenBank/DDBJ databases">
        <title>Genomic Encyclopedia of Archaeal and Bacterial Type Strains, Phase II (KMG-II): from individual species to whole genera.</title>
        <authorList>
            <person name="Goeker M."/>
        </authorList>
    </citation>
    <scope>NUCLEOTIDE SEQUENCE [LARGE SCALE GENOMIC DNA]</scope>
    <source>
        <strain evidence="17 19">DSM 25227</strain>
    </source>
</reference>
<feature type="transmembrane region" description="Helical" evidence="16">
    <location>
        <begin position="166"/>
        <end position="183"/>
    </location>
</feature>
<evidence type="ECO:0000313" key="17">
    <source>
        <dbReference type="EMBL" id="PWJ22491.1"/>
    </source>
</evidence>
<dbReference type="GO" id="GO:0003882">
    <property type="term" value="F:CDP-diacylglycerol-serine O-phosphatidyltransferase activity"/>
    <property type="evidence" value="ECO:0007669"/>
    <property type="project" value="UniProtKB-EC"/>
</dbReference>
<dbReference type="PANTHER" id="PTHR14269:SF61">
    <property type="entry name" value="CDP-DIACYLGLYCEROL--SERINE O-PHOSPHATIDYLTRANSFERASE"/>
    <property type="match status" value="1"/>
</dbReference>
<feature type="transmembrane region" description="Helical" evidence="16">
    <location>
        <begin position="12"/>
        <end position="38"/>
    </location>
</feature>
<dbReference type="PROSITE" id="PS00379">
    <property type="entry name" value="CDP_ALCOHOL_P_TRANSF"/>
    <property type="match status" value="1"/>
</dbReference>